<dbReference type="PANTHER" id="PTHR33541">
    <property type="entry name" value="PROTEIN BIG GRAIN 1-LIKE A-RELATED"/>
    <property type="match status" value="1"/>
</dbReference>
<keyword evidence="4" id="KW-0813">Transport</keyword>
<dbReference type="OrthoDB" id="1871242at2759"/>
<keyword evidence="6" id="KW-0472">Membrane</keyword>
<evidence type="ECO:0000256" key="6">
    <source>
        <dbReference type="ARBA" id="ARBA00023136"/>
    </source>
</evidence>
<gene>
    <name evidence="9" type="ORF">F3Y22_tig00003041pilonHSYRG00568</name>
</gene>
<evidence type="ECO:0000256" key="2">
    <source>
        <dbReference type="ARBA" id="ARBA00004236"/>
    </source>
</evidence>
<keyword evidence="5" id="KW-1003">Cell membrane</keyword>
<evidence type="ECO:0000256" key="7">
    <source>
        <dbReference type="ARBA" id="ARBA00023294"/>
    </source>
</evidence>
<evidence type="ECO:0000256" key="3">
    <source>
        <dbReference type="ARBA" id="ARBA00010067"/>
    </source>
</evidence>
<feature type="region of interest" description="Disordered" evidence="8">
    <location>
        <begin position="227"/>
        <end position="288"/>
    </location>
</feature>
<dbReference type="PANTHER" id="PTHR33541:SF11">
    <property type="entry name" value="PROTEIN BIG GRAIN 1-LIKE E"/>
    <property type="match status" value="1"/>
</dbReference>
<dbReference type="GO" id="GO:0009734">
    <property type="term" value="P:auxin-activated signaling pathway"/>
    <property type="evidence" value="ECO:0007669"/>
    <property type="project" value="UniProtKB-KW"/>
</dbReference>
<evidence type="ECO:0000313" key="10">
    <source>
        <dbReference type="Proteomes" id="UP000436088"/>
    </source>
</evidence>
<feature type="region of interest" description="Disordered" evidence="8">
    <location>
        <begin position="77"/>
        <end position="169"/>
    </location>
</feature>
<keyword evidence="7" id="KW-0927">Auxin signaling pathway</keyword>
<name>A0A6A3CKY9_HIBSY</name>
<comment type="caution">
    <text evidence="9">The sequence shown here is derived from an EMBL/GenBank/DDBJ whole genome shotgun (WGS) entry which is preliminary data.</text>
</comment>
<dbReference type="InterPro" id="IPR039621">
    <property type="entry name" value="BG1-like"/>
</dbReference>
<dbReference type="AlphaFoldDB" id="A0A6A3CKY9"/>
<evidence type="ECO:0000256" key="1">
    <source>
        <dbReference type="ARBA" id="ARBA00002281"/>
    </source>
</evidence>
<dbReference type="EMBL" id="VEPZ02000209">
    <property type="protein sequence ID" value="KAE8730020.1"/>
    <property type="molecule type" value="Genomic_DNA"/>
</dbReference>
<evidence type="ECO:0000256" key="4">
    <source>
        <dbReference type="ARBA" id="ARBA00022448"/>
    </source>
</evidence>
<reference evidence="9" key="1">
    <citation type="submission" date="2019-09" db="EMBL/GenBank/DDBJ databases">
        <title>Draft genome information of white flower Hibiscus syriacus.</title>
        <authorList>
            <person name="Kim Y.-M."/>
        </authorList>
    </citation>
    <scope>NUCLEOTIDE SEQUENCE [LARGE SCALE GENOMIC DNA]</scope>
    <source>
        <strain evidence="9">YM2019G1</strain>
    </source>
</reference>
<comment type="similarity">
    <text evidence="3">Belongs to the BIG GRAIN 1 (BG1) plant protein family.</text>
</comment>
<feature type="compositionally biased region" description="Low complexity" evidence="8">
    <location>
        <begin position="135"/>
        <end position="161"/>
    </location>
</feature>
<evidence type="ECO:0000256" key="8">
    <source>
        <dbReference type="SAM" id="MobiDB-lite"/>
    </source>
</evidence>
<evidence type="ECO:0000313" key="9">
    <source>
        <dbReference type="EMBL" id="KAE8730020.1"/>
    </source>
</evidence>
<proteinExistence type="inferred from homology"/>
<evidence type="ECO:0000256" key="5">
    <source>
        <dbReference type="ARBA" id="ARBA00022475"/>
    </source>
</evidence>
<organism evidence="9 10">
    <name type="scientific">Hibiscus syriacus</name>
    <name type="common">Rose of Sharon</name>
    <dbReference type="NCBI Taxonomy" id="106335"/>
    <lineage>
        <taxon>Eukaryota</taxon>
        <taxon>Viridiplantae</taxon>
        <taxon>Streptophyta</taxon>
        <taxon>Embryophyta</taxon>
        <taxon>Tracheophyta</taxon>
        <taxon>Spermatophyta</taxon>
        <taxon>Magnoliopsida</taxon>
        <taxon>eudicotyledons</taxon>
        <taxon>Gunneridae</taxon>
        <taxon>Pentapetalae</taxon>
        <taxon>rosids</taxon>
        <taxon>malvids</taxon>
        <taxon>Malvales</taxon>
        <taxon>Malvaceae</taxon>
        <taxon>Malvoideae</taxon>
        <taxon>Hibiscus</taxon>
    </lineage>
</organism>
<keyword evidence="10" id="KW-1185">Reference proteome</keyword>
<protein>
    <submittedName>
        <fullName evidence="9">REVERSIBLY GLYCOSYLATED POLYPEPTIDE 3 family protein</fullName>
    </submittedName>
</protein>
<dbReference type="GO" id="GO:0005886">
    <property type="term" value="C:plasma membrane"/>
    <property type="evidence" value="ECO:0007669"/>
    <property type="project" value="UniProtKB-SubCell"/>
</dbReference>
<feature type="compositionally biased region" description="Basic and acidic residues" evidence="8">
    <location>
        <begin position="227"/>
        <end position="249"/>
    </location>
</feature>
<comment type="subcellular location">
    <subcellularLocation>
        <location evidence="2">Cell membrane</location>
    </subcellularLocation>
</comment>
<dbReference type="Proteomes" id="UP000436088">
    <property type="component" value="Unassembled WGS sequence"/>
</dbReference>
<sequence length="288" mass="32553">MSITGVSDPDRMLKKSFHRRNNSGELDVFEAARYFSGYNDVASYNCATFSQNMMGRVSLDVPMTMRNILPQQSHVVDKKIKDKKYKQPNSPGGRLASFLNSLFNQTGSKKKKSKSTTQSIKDEEDCPSGRRRSSISHFRSSSTTDTKSFYSSSSSSFRTPSYGHTPTKSYKEFRNHLDHKQVSSLSSNNIGLTKPTALQNAIIDDKWNTNTTEYSWLDEKLKFNNDYSESTRHRDQYPSDEKEIGKFNETETDDGADSDSSSDLFELPVYETTHMDTKRGAPISNGAL</sequence>
<accession>A0A6A3CKY9</accession>
<comment type="function">
    <text evidence="1">Involved in auxin transport. Regulator of the auxin signaling pathway.</text>
</comment>
<feature type="compositionally biased region" description="Polar residues" evidence="8">
    <location>
        <begin position="98"/>
        <end position="107"/>
    </location>
</feature>